<accession>A0A444G5Y2</accession>
<reference evidence="2 3" key="1">
    <citation type="journal article" date="2014" name="Agronomy (Basel)">
        <title>A Draft Genome Sequence for Ensete ventricosum, the Drought-Tolerant Tree Against Hunger.</title>
        <authorList>
            <person name="Harrison J."/>
            <person name="Moore K.A."/>
            <person name="Paszkiewicz K."/>
            <person name="Jones T."/>
            <person name="Grant M."/>
            <person name="Ambacheew D."/>
            <person name="Muzemil S."/>
            <person name="Studholme D.J."/>
        </authorList>
    </citation>
    <scope>NUCLEOTIDE SEQUENCE [LARGE SCALE GENOMIC DNA]</scope>
</reference>
<dbReference type="Proteomes" id="UP000287651">
    <property type="component" value="Unassembled WGS sequence"/>
</dbReference>
<feature type="region of interest" description="Disordered" evidence="1">
    <location>
        <begin position="33"/>
        <end position="62"/>
    </location>
</feature>
<gene>
    <name evidence="2" type="ORF">B296_00036502</name>
</gene>
<dbReference type="AlphaFoldDB" id="A0A444G5Y2"/>
<organism evidence="2 3">
    <name type="scientific">Ensete ventricosum</name>
    <name type="common">Abyssinian banana</name>
    <name type="synonym">Musa ensete</name>
    <dbReference type="NCBI Taxonomy" id="4639"/>
    <lineage>
        <taxon>Eukaryota</taxon>
        <taxon>Viridiplantae</taxon>
        <taxon>Streptophyta</taxon>
        <taxon>Embryophyta</taxon>
        <taxon>Tracheophyta</taxon>
        <taxon>Spermatophyta</taxon>
        <taxon>Magnoliopsida</taxon>
        <taxon>Liliopsida</taxon>
        <taxon>Zingiberales</taxon>
        <taxon>Musaceae</taxon>
        <taxon>Ensete</taxon>
    </lineage>
</organism>
<dbReference type="EMBL" id="AMZH03004035">
    <property type="protein sequence ID" value="RRT70393.1"/>
    <property type="molecule type" value="Genomic_DNA"/>
</dbReference>
<feature type="compositionally biased region" description="Basic and acidic residues" evidence="1">
    <location>
        <begin position="33"/>
        <end position="49"/>
    </location>
</feature>
<evidence type="ECO:0000313" key="2">
    <source>
        <dbReference type="EMBL" id="RRT70393.1"/>
    </source>
</evidence>
<protein>
    <submittedName>
        <fullName evidence="2">Uncharacterized protein</fullName>
    </submittedName>
</protein>
<name>A0A444G5Y2_ENSVE</name>
<comment type="caution">
    <text evidence="2">The sequence shown here is derived from an EMBL/GenBank/DDBJ whole genome shotgun (WGS) entry which is preliminary data.</text>
</comment>
<evidence type="ECO:0000313" key="3">
    <source>
        <dbReference type="Proteomes" id="UP000287651"/>
    </source>
</evidence>
<sequence>MHFLIITRTSKPICVTCARIEFGQFKIKHFQGDARAKHTDTKKRGDLPRGRPRLRGMAPKRECVGEEARRKEIGGLGLVGRRERCRKPMESAWEVAA</sequence>
<proteinExistence type="predicted"/>
<evidence type="ECO:0000256" key="1">
    <source>
        <dbReference type="SAM" id="MobiDB-lite"/>
    </source>
</evidence>